<evidence type="ECO:0000313" key="2">
    <source>
        <dbReference type="EMBL" id="PHL00195.1"/>
    </source>
</evidence>
<accession>A0A2G0CJP9</accession>
<reference evidence="2 3" key="1">
    <citation type="submission" date="2017-10" db="EMBL/GenBank/DDBJ databases">
        <title>The draft genome sequence of Lewinella marina KCTC 32374.</title>
        <authorList>
            <person name="Wang K."/>
        </authorList>
    </citation>
    <scope>NUCLEOTIDE SEQUENCE [LARGE SCALE GENOMIC DNA]</scope>
    <source>
        <strain evidence="2 3">MKG-38</strain>
    </source>
</reference>
<dbReference type="EMBL" id="PDLO01000001">
    <property type="protein sequence ID" value="PHL00195.1"/>
    <property type="molecule type" value="Genomic_DNA"/>
</dbReference>
<gene>
    <name evidence="2" type="ORF">CGL56_03910</name>
</gene>
<dbReference type="GO" id="GO:0004803">
    <property type="term" value="F:transposase activity"/>
    <property type="evidence" value="ECO:0007669"/>
    <property type="project" value="InterPro"/>
</dbReference>
<dbReference type="AlphaFoldDB" id="A0A2G0CJP9"/>
<protein>
    <recommendedName>
        <fullName evidence="1">Transposase IS200-like domain-containing protein</fullName>
    </recommendedName>
</protein>
<dbReference type="Proteomes" id="UP000226437">
    <property type="component" value="Unassembled WGS sequence"/>
</dbReference>
<proteinExistence type="predicted"/>
<feature type="domain" description="Transposase IS200-like" evidence="1">
    <location>
        <begin position="9"/>
        <end position="137"/>
    </location>
</feature>
<dbReference type="PANTHER" id="PTHR34322">
    <property type="entry name" value="TRANSPOSASE, Y1_TNP DOMAIN-CONTAINING"/>
    <property type="match status" value="1"/>
</dbReference>
<dbReference type="OrthoDB" id="9788881at2"/>
<dbReference type="InterPro" id="IPR036515">
    <property type="entry name" value="Transposase_17_sf"/>
</dbReference>
<dbReference type="GO" id="GO:0003677">
    <property type="term" value="F:DNA binding"/>
    <property type="evidence" value="ECO:0007669"/>
    <property type="project" value="InterPro"/>
</dbReference>
<dbReference type="RefSeq" id="WP_099105175.1">
    <property type="nucleotide sequence ID" value="NZ_JAATJF010000001.1"/>
</dbReference>
<dbReference type="Gene3D" id="3.30.70.1290">
    <property type="entry name" value="Transposase IS200-like"/>
    <property type="match status" value="1"/>
</dbReference>
<dbReference type="PANTHER" id="PTHR34322:SF2">
    <property type="entry name" value="TRANSPOSASE IS200-LIKE DOMAIN-CONTAINING PROTEIN"/>
    <property type="match status" value="1"/>
</dbReference>
<dbReference type="InterPro" id="IPR002686">
    <property type="entry name" value="Transposase_17"/>
</dbReference>
<dbReference type="GO" id="GO:0006313">
    <property type="term" value="P:DNA transposition"/>
    <property type="evidence" value="ECO:0007669"/>
    <property type="project" value="InterPro"/>
</dbReference>
<name>A0A2G0CJP9_9BACT</name>
<sequence>MNYLSDSPTYPVFHIYNRANDRQTLFTSDRHYRFFLAKVVSNFKDAAHLLGYSIMPNHFHLLVTPKDPVDPDLLYSDKIMPRLPTPALSEAVRRTLMGFTKAYNRELGLTGSRFQQRTKSKHHYNPFHRGLRYVHYNAVEAQLVDHPGEWGYCSFNEYTDLITGDDRICNVELGRMLLQAGMLH</sequence>
<comment type="caution">
    <text evidence="2">The sequence shown here is derived from an EMBL/GenBank/DDBJ whole genome shotgun (WGS) entry which is preliminary data.</text>
</comment>
<keyword evidence="3" id="KW-1185">Reference proteome</keyword>
<evidence type="ECO:0000313" key="3">
    <source>
        <dbReference type="Proteomes" id="UP000226437"/>
    </source>
</evidence>
<organism evidence="2 3">
    <name type="scientific">Neolewinella marina</name>
    <dbReference type="NCBI Taxonomy" id="438751"/>
    <lineage>
        <taxon>Bacteria</taxon>
        <taxon>Pseudomonadati</taxon>
        <taxon>Bacteroidota</taxon>
        <taxon>Saprospiria</taxon>
        <taxon>Saprospirales</taxon>
        <taxon>Lewinellaceae</taxon>
        <taxon>Neolewinella</taxon>
    </lineage>
</organism>
<dbReference type="SMART" id="SM01321">
    <property type="entry name" value="Y1_Tnp"/>
    <property type="match status" value="1"/>
</dbReference>
<dbReference type="SUPFAM" id="SSF143422">
    <property type="entry name" value="Transposase IS200-like"/>
    <property type="match status" value="1"/>
</dbReference>
<evidence type="ECO:0000259" key="1">
    <source>
        <dbReference type="SMART" id="SM01321"/>
    </source>
</evidence>